<feature type="domain" description="Major facilitator superfamily (MFS) profile" evidence="6">
    <location>
        <begin position="1"/>
        <end position="131"/>
    </location>
</feature>
<proteinExistence type="predicted"/>
<feature type="non-terminal residue" evidence="7">
    <location>
        <position position="1"/>
    </location>
</feature>
<keyword evidence="2 5" id="KW-0812">Transmembrane</keyword>
<keyword evidence="4 5" id="KW-0472">Membrane</keyword>
<keyword evidence="3 5" id="KW-1133">Transmembrane helix</keyword>
<accession>A0A2A4MSC3</accession>
<comment type="caution">
    <text evidence="7">The sequence shown here is derived from an EMBL/GenBank/DDBJ whole genome shotgun (WGS) entry which is preliminary data.</text>
</comment>
<evidence type="ECO:0000256" key="5">
    <source>
        <dbReference type="SAM" id="Phobius"/>
    </source>
</evidence>
<evidence type="ECO:0000259" key="6">
    <source>
        <dbReference type="PROSITE" id="PS50850"/>
    </source>
</evidence>
<feature type="transmembrane region" description="Helical" evidence="5">
    <location>
        <begin position="45"/>
        <end position="65"/>
    </location>
</feature>
<feature type="transmembrane region" description="Helical" evidence="5">
    <location>
        <begin position="15"/>
        <end position="33"/>
    </location>
</feature>
<dbReference type="PANTHER" id="PTHR23501:SF197">
    <property type="entry name" value="COMD"/>
    <property type="match status" value="1"/>
</dbReference>
<feature type="transmembrane region" description="Helical" evidence="5">
    <location>
        <begin position="85"/>
        <end position="106"/>
    </location>
</feature>
<dbReference type="Pfam" id="PF07690">
    <property type="entry name" value="MFS_1"/>
    <property type="match status" value="1"/>
</dbReference>
<dbReference type="InterPro" id="IPR011701">
    <property type="entry name" value="MFS"/>
</dbReference>
<dbReference type="PROSITE" id="PS50850">
    <property type="entry name" value="MFS"/>
    <property type="match status" value="1"/>
</dbReference>
<dbReference type="SUPFAM" id="SSF103473">
    <property type="entry name" value="MFS general substrate transporter"/>
    <property type="match status" value="1"/>
</dbReference>
<reference evidence="8" key="1">
    <citation type="submission" date="2017-08" db="EMBL/GenBank/DDBJ databases">
        <title>A dynamic microbial community with high functional redundancy inhabits the cold, oxic subseafloor aquifer.</title>
        <authorList>
            <person name="Tully B.J."/>
            <person name="Wheat C.G."/>
            <person name="Glazer B.T."/>
            <person name="Huber J.A."/>
        </authorList>
    </citation>
    <scope>NUCLEOTIDE SEQUENCE [LARGE SCALE GENOMIC DNA]</scope>
</reference>
<dbReference type="AlphaFoldDB" id="A0A2A4MSC3"/>
<name>A0A2A4MSC3_9GAMM</name>
<evidence type="ECO:0000256" key="1">
    <source>
        <dbReference type="ARBA" id="ARBA00004141"/>
    </source>
</evidence>
<evidence type="ECO:0000256" key="2">
    <source>
        <dbReference type="ARBA" id="ARBA00022692"/>
    </source>
</evidence>
<dbReference type="GO" id="GO:0005886">
    <property type="term" value="C:plasma membrane"/>
    <property type="evidence" value="ECO:0007669"/>
    <property type="project" value="TreeGrafter"/>
</dbReference>
<dbReference type="InterPro" id="IPR036259">
    <property type="entry name" value="MFS_trans_sf"/>
</dbReference>
<gene>
    <name evidence="7" type="ORF">COC19_02295</name>
</gene>
<comment type="subcellular location">
    <subcellularLocation>
        <location evidence="1">Membrane</location>
        <topology evidence="1">Multi-pass membrane protein</topology>
    </subcellularLocation>
</comment>
<dbReference type="InterPro" id="IPR020846">
    <property type="entry name" value="MFS_dom"/>
</dbReference>
<evidence type="ECO:0000256" key="3">
    <source>
        <dbReference type="ARBA" id="ARBA00022989"/>
    </source>
</evidence>
<dbReference type="GO" id="GO:0022857">
    <property type="term" value="F:transmembrane transporter activity"/>
    <property type="evidence" value="ECO:0007669"/>
    <property type="project" value="InterPro"/>
</dbReference>
<dbReference type="Proteomes" id="UP000218172">
    <property type="component" value="Unassembled WGS sequence"/>
</dbReference>
<evidence type="ECO:0000256" key="4">
    <source>
        <dbReference type="ARBA" id="ARBA00023136"/>
    </source>
</evidence>
<evidence type="ECO:0000313" key="8">
    <source>
        <dbReference type="Proteomes" id="UP000218172"/>
    </source>
</evidence>
<feature type="transmembrane region" description="Helical" evidence="5">
    <location>
        <begin position="231"/>
        <end position="255"/>
    </location>
</feature>
<dbReference type="EMBL" id="NVQR01000033">
    <property type="protein sequence ID" value="PCH62772.1"/>
    <property type="molecule type" value="Genomic_DNA"/>
</dbReference>
<dbReference type="PANTHER" id="PTHR23501">
    <property type="entry name" value="MAJOR FACILITATOR SUPERFAMILY"/>
    <property type="match status" value="1"/>
</dbReference>
<organism evidence="7 8">
    <name type="scientific">SAR86 cluster bacterium</name>
    <dbReference type="NCBI Taxonomy" id="2030880"/>
    <lineage>
        <taxon>Bacteria</taxon>
        <taxon>Pseudomonadati</taxon>
        <taxon>Pseudomonadota</taxon>
        <taxon>Gammaproteobacteria</taxon>
        <taxon>SAR86 cluster</taxon>
    </lineage>
</organism>
<protein>
    <recommendedName>
        <fullName evidence="6">Major facilitator superfamily (MFS) profile domain-containing protein</fullName>
    </recommendedName>
</protein>
<evidence type="ECO:0000313" key="7">
    <source>
        <dbReference type="EMBL" id="PCH62772.1"/>
    </source>
</evidence>
<dbReference type="Gene3D" id="1.20.1250.20">
    <property type="entry name" value="MFS general substrate transporter like domains"/>
    <property type="match status" value="1"/>
</dbReference>
<sequence length="278" mass="29422">TSILSGRLVSKSGKYKAYMVGGGVILIVGMYLLTRLGIDSSLTQLNIAMMVVGLGLGPSQSLVNLIVQSAFPASKIGVATSSTQFFRQVGNTVGIAIFGAVLVSTLTSELPKQLPQLAGSGTEFNLSQAQSNAMNPSGIRDGVSGQFEAYTPMVEKAFAGDRAAASELVSNPLLTDELKQPLISFLDQQEATVVENSQSYLAAYKAGIEQQITAAVSTIERGTKVAFANSISLMFTTSLWICLFGLIITLFIPVIPIANDERDEEQENEDDNGLLTGA</sequence>